<reference evidence="13 14" key="1">
    <citation type="submission" date="2024-04" db="EMBL/GenBank/DDBJ databases">
        <title>Tritrichomonas musculus Genome.</title>
        <authorList>
            <person name="Alves-Ferreira E."/>
            <person name="Grigg M."/>
            <person name="Lorenzi H."/>
            <person name="Galac M."/>
        </authorList>
    </citation>
    <scope>NUCLEOTIDE SEQUENCE [LARGE SCALE GENOMIC DNA]</scope>
    <source>
        <strain evidence="13 14">EAF2021</strain>
    </source>
</reference>
<dbReference type="InterPro" id="IPR017441">
    <property type="entry name" value="Protein_kinase_ATP_BS"/>
</dbReference>
<name>A0ABR2IMA4_9EUKA</name>
<keyword evidence="1" id="KW-0808">Transferase</keyword>
<dbReference type="InterPro" id="IPR011009">
    <property type="entry name" value="Kinase-like_dom_sf"/>
</dbReference>
<evidence type="ECO:0000256" key="11">
    <source>
        <dbReference type="RuleBase" id="RU000304"/>
    </source>
</evidence>
<evidence type="ECO:0000256" key="2">
    <source>
        <dbReference type="ARBA" id="ARBA00022741"/>
    </source>
</evidence>
<evidence type="ECO:0000256" key="9">
    <source>
        <dbReference type="ARBA" id="ARBA00051693"/>
    </source>
</evidence>
<dbReference type="PROSITE" id="PS00107">
    <property type="entry name" value="PROTEIN_KINASE_ATP"/>
    <property type="match status" value="1"/>
</dbReference>
<evidence type="ECO:0000313" key="13">
    <source>
        <dbReference type="EMBL" id="KAK8865407.1"/>
    </source>
</evidence>
<proteinExistence type="inferred from homology"/>
<evidence type="ECO:0000313" key="14">
    <source>
        <dbReference type="Proteomes" id="UP001470230"/>
    </source>
</evidence>
<protein>
    <recommendedName>
        <fullName evidence="6">mitogen-activated protein kinase kinase</fullName>
        <ecNumber evidence="6">2.7.12.2</ecNumber>
    </recommendedName>
</protein>
<evidence type="ECO:0000256" key="8">
    <source>
        <dbReference type="ARBA" id="ARBA00049299"/>
    </source>
</evidence>
<comment type="caution">
    <text evidence="13">The sequence shown here is derived from an EMBL/GenBank/DDBJ whole genome shotgun (WGS) entry which is preliminary data.</text>
</comment>
<comment type="similarity">
    <text evidence="5">Belongs to the protein kinase superfamily. STE Ser/Thr protein kinase family. MAP kinase kinase subfamily.</text>
</comment>
<organism evidence="13 14">
    <name type="scientific">Tritrichomonas musculus</name>
    <dbReference type="NCBI Taxonomy" id="1915356"/>
    <lineage>
        <taxon>Eukaryota</taxon>
        <taxon>Metamonada</taxon>
        <taxon>Parabasalia</taxon>
        <taxon>Tritrichomonadida</taxon>
        <taxon>Tritrichomonadidae</taxon>
        <taxon>Tritrichomonas</taxon>
    </lineage>
</organism>
<dbReference type="Gene3D" id="1.10.510.10">
    <property type="entry name" value="Transferase(Phosphotransferase) domain 1"/>
    <property type="match status" value="1"/>
</dbReference>
<evidence type="ECO:0000256" key="7">
    <source>
        <dbReference type="ARBA" id="ARBA00049014"/>
    </source>
</evidence>
<gene>
    <name evidence="13" type="ORF">M9Y10_010952</name>
</gene>
<comment type="catalytic activity">
    <reaction evidence="9">
        <text>L-tyrosyl-[protein] + ATP = O-phospho-L-tyrosyl-[protein] + ADP + H(+)</text>
        <dbReference type="Rhea" id="RHEA:10596"/>
        <dbReference type="Rhea" id="RHEA-COMP:10136"/>
        <dbReference type="Rhea" id="RHEA-COMP:20101"/>
        <dbReference type="ChEBI" id="CHEBI:15378"/>
        <dbReference type="ChEBI" id="CHEBI:30616"/>
        <dbReference type="ChEBI" id="CHEBI:46858"/>
        <dbReference type="ChEBI" id="CHEBI:61978"/>
        <dbReference type="ChEBI" id="CHEBI:456216"/>
        <dbReference type="EC" id="2.7.12.2"/>
    </reaction>
</comment>
<comment type="catalytic activity">
    <reaction evidence="7">
        <text>L-seryl-[protein] + ATP = O-phospho-L-seryl-[protein] + ADP + H(+)</text>
        <dbReference type="Rhea" id="RHEA:17989"/>
        <dbReference type="Rhea" id="RHEA-COMP:9863"/>
        <dbReference type="Rhea" id="RHEA-COMP:11604"/>
        <dbReference type="ChEBI" id="CHEBI:15378"/>
        <dbReference type="ChEBI" id="CHEBI:29999"/>
        <dbReference type="ChEBI" id="CHEBI:30616"/>
        <dbReference type="ChEBI" id="CHEBI:83421"/>
        <dbReference type="ChEBI" id="CHEBI:456216"/>
        <dbReference type="EC" id="2.7.12.2"/>
    </reaction>
</comment>
<accession>A0ABR2IMA4</accession>
<evidence type="ECO:0000256" key="4">
    <source>
        <dbReference type="ARBA" id="ARBA00022840"/>
    </source>
</evidence>
<feature type="domain" description="Protein kinase" evidence="12">
    <location>
        <begin position="38"/>
        <end position="291"/>
    </location>
</feature>
<evidence type="ECO:0000259" key="12">
    <source>
        <dbReference type="PROSITE" id="PS50011"/>
    </source>
</evidence>
<dbReference type="InterPro" id="IPR000719">
    <property type="entry name" value="Prot_kinase_dom"/>
</dbReference>
<dbReference type="EC" id="2.7.12.2" evidence="6"/>
<feature type="binding site" evidence="10">
    <location>
        <position position="66"/>
    </location>
    <ligand>
        <name>ATP</name>
        <dbReference type="ChEBI" id="CHEBI:30616"/>
    </ligand>
</feature>
<dbReference type="Proteomes" id="UP001470230">
    <property type="component" value="Unassembled WGS sequence"/>
</dbReference>
<dbReference type="PANTHER" id="PTHR48013">
    <property type="entry name" value="DUAL SPECIFICITY MITOGEN-ACTIVATED PROTEIN KINASE KINASE 5-RELATED"/>
    <property type="match status" value="1"/>
</dbReference>
<dbReference type="InterPro" id="IPR008271">
    <property type="entry name" value="Ser/Thr_kinase_AS"/>
</dbReference>
<keyword evidence="3" id="KW-0418">Kinase</keyword>
<evidence type="ECO:0000256" key="3">
    <source>
        <dbReference type="ARBA" id="ARBA00022777"/>
    </source>
</evidence>
<keyword evidence="11" id="KW-0723">Serine/threonine-protein kinase</keyword>
<sequence>MLKKKNLEATDENGKLKSYLFALKEKSHGIQFFNFNDYIVQSVIGEGATSNVKLVILKENAKFARKELKDFNYKTIKRFLGEGEILFLLHHPCILDIIAVNYGDEEHPPSLILSLEPKSLETMIDNKELDNKLKCRITVELVLGMRYIHHRNFMHRDLKPSNVLLSKNCHVRISDFGLAKEEDLETSQSKGVGTLRFMAPELFVEDEDGNMKYTNKVDVYSFGITLFYVVTGSYPKFNMRNALNGVLPNLPDTIVSWVRELIVSCLSFEPENRPSFSEIFETLKANNYDLFGESKGKKLTSKQQNMKKEIDSRVLKIEAFEFQHQND</sequence>
<dbReference type="PROSITE" id="PS00108">
    <property type="entry name" value="PROTEIN_KINASE_ST"/>
    <property type="match status" value="1"/>
</dbReference>
<comment type="catalytic activity">
    <reaction evidence="8">
        <text>L-threonyl-[protein] + ATP = O-phospho-L-threonyl-[protein] + ADP + H(+)</text>
        <dbReference type="Rhea" id="RHEA:46608"/>
        <dbReference type="Rhea" id="RHEA-COMP:11060"/>
        <dbReference type="Rhea" id="RHEA-COMP:11605"/>
        <dbReference type="ChEBI" id="CHEBI:15378"/>
        <dbReference type="ChEBI" id="CHEBI:30013"/>
        <dbReference type="ChEBI" id="CHEBI:30616"/>
        <dbReference type="ChEBI" id="CHEBI:61977"/>
        <dbReference type="ChEBI" id="CHEBI:456216"/>
        <dbReference type="EC" id="2.7.12.2"/>
    </reaction>
</comment>
<keyword evidence="2 10" id="KW-0547">Nucleotide-binding</keyword>
<dbReference type="EMBL" id="JAPFFF010000016">
    <property type="protein sequence ID" value="KAK8865407.1"/>
    <property type="molecule type" value="Genomic_DNA"/>
</dbReference>
<keyword evidence="14" id="KW-1185">Reference proteome</keyword>
<dbReference type="PROSITE" id="PS50011">
    <property type="entry name" value="PROTEIN_KINASE_DOM"/>
    <property type="match status" value="1"/>
</dbReference>
<dbReference type="Pfam" id="PF00069">
    <property type="entry name" value="Pkinase"/>
    <property type="match status" value="1"/>
</dbReference>
<keyword evidence="4 10" id="KW-0067">ATP-binding</keyword>
<evidence type="ECO:0000256" key="5">
    <source>
        <dbReference type="ARBA" id="ARBA00038035"/>
    </source>
</evidence>
<dbReference type="SMART" id="SM00220">
    <property type="entry name" value="S_TKc"/>
    <property type="match status" value="1"/>
</dbReference>
<evidence type="ECO:0000256" key="10">
    <source>
        <dbReference type="PROSITE-ProRule" id="PRU10141"/>
    </source>
</evidence>
<dbReference type="SUPFAM" id="SSF56112">
    <property type="entry name" value="Protein kinase-like (PK-like)"/>
    <property type="match status" value="1"/>
</dbReference>
<dbReference type="PANTHER" id="PTHR48013:SF9">
    <property type="entry name" value="DUAL SPECIFICITY MITOGEN-ACTIVATED PROTEIN KINASE KINASE 5"/>
    <property type="match status" value="1"/>
</dbReference>
<evidence type="ECO:0000256" key="1">
    <source>
        <dbReference type="ARBA" id="ARBA00022679"/>
    </source>
</evidence>
<evidence type="ECO:0000256" key="6">
    <source>
        <dbReference type="ARBA" id="ARBA00038999"/>
    </source>
</evidence>